<evidence type="ECO:0000256" key="3">
    <source>
        <dbReference type="ARBA" id="ARBA00022801"/>
    </source>
</evidence>
<organism evidence="7 8">
    <name type="scientific">Thiothrix lacustris</name>
    <dbReference type="NCBI Taxonomy" id="525917"/>
    <lineage>
        <taxon>Bacteria</taxon>
        <taxon>Pseudomonadati</taxon>
        <taxon>Pseudomonadota</taxon>
        <taxon>Gammaproteobacteria</taxon>
        <taxon>Thiotrichales</taxon>
        <taxon>Thiotrichaceae</taxon>
        <taxon>Thiothrix</taxon>
    </lineage>
</organism>
<keyword evidence="3 7" id="KW-0378">Hydrolase</keyword>
<protein>
    <submittedName>
        <fullName evidence="7">Glycoside hydrolase</fullName>
    </submittedName>
</protein>
<dbReference type="InterPro" id="IPR000064">
    <property type="entry name" value="NLP_P60_dom"/>
</dbReference>
<evidence type="ECO:0000256" key="5">
    <source>
        <dbReference type="SAM" id="SignalP"/>
    </source>
</evidence>
<dbReference type="PROSITE" id="PS51935">
    <property type="entry name" value="NLPC_P60"/>
    <property type="match status" value="1"/>
</dbReference>
<evidence type="ECO:0000259" key="6">
    <source>
        <dbReference type="PROSITE" id="PS51935"/>
    </source>
</evidence>
<evidence type="ECO:0000256" key="1">
    <source>
        <dbReference type="ARBA" id="ARBA00007074"/>
    </source>
</evidence>
<evidence type="ECO:0000256" key="4">
    <source>
        <dbReference type="ARBA" id="ARBA00022807"/>
    </source>
</evidence>
<dbReference type="Proteomes" id="UP000192491">
    <property type="component" value="Unassembled WGS sequence"/>
</dbReference>
<feature type="domain" description="NlpC/P60" evidence="6">
    <location>
        <begin position="71"/>
        <end position="194"/>
    </location>
</feature>
<proteinExistence type="inferred from homology"/>
<sequence length="202" mass="22164">MWNCHFSHLKYSLLGSAMLVLAGCSTNPRSLSAVSPAQQATEPAKNRVVQAHQKTKPHTVQLAKARKAPATSTLEKVTWCARKQQGKMYCWGGSSPTTGFDCSGLTQYSFKQGAGVSLPRTAAAQYQAAEKVNQQEARKGDLVFFRTRGKRVSHVGIYLGDNKFIHAPRTGKSITTSKLQGYWKQRLVGFGRVQGACRPVYS</sequence>
<evidence type="ECO:0000313" key="7">
    <source>
        <dbReference type="EMBL" id="OQX03480.1"/>
    </source>
</evidence>
<dbReference type="PANTHER" id="PTHR47053">
    <property type="entry name" value="MUREIN DD-ENDOPEPTIDASE MEPH-RELATED"/>
    <property type="match status" value="1"/>
</dbReference>
<comment type="similarity">
    <text evidence="1">Belongs to the peptidase C40 family.</text>
</comment>
<dbReference type="AlphaFoldDB" id="A0A1Y1QEB2"/>
<feature type="signal peptide" evidence="5">
    <location>
        <begin position="1"/>
        <end position="22"/>
    </location>
</feature>
<gene>
    <name evidence="7" type="ORF">BWK73_39430</name>
</gene>
<dbReference type="InterPro" id="IPR038765">
    <property type="entry name" value="Papain-like_cys_pep_sf"/>
</dbReference>
<dbReference type="GO" id="GO:0008234">
    <property type="term" value="F:cysteine-type peptidase activity"/>
    <property type="evidence" value="ECO:0007669"/>
    <property type="project" value="UniProtKB-KW"/>
</dbReference>
<reference evidence="7 8" key="1">
    <citation type="submission" date="2017-01" db="EMBL/GenBank/DDBJ databases">
        <title>Novel large sulfur bacteria in the metagenomes of groundwater-fed chemosynthetic microbial mats in the Lake Huron basin.</title>
        <authorList>
            <person name="Sharrar A.M."/>
            <person name="Flood B.E."/>
            <person name="Bailey J.V."/>
            <person name="Jones D.S."/>
            <person name="Biddanda B."/>
            <person name="Ruberg S.A."/>
            <person name="Marcus D.N."/>
            <person name="Dick G.J."/>
        </authorList>
    </citation>
    <scope>NUCLEOTIDE SEQUENCE [LARGE SCALE GENOMIC DNA]</scope>
    <source>
        <strain evidence="7">A8</strain>
    </source>
</reference>
<name>A0A1Y1QEB2_9GAMM</name>
<evidence type="ECO:0000256" key="2">
    <source>
        <dbReference type="ARBA" id="ARBA00022670"/>
    </source>
</evidence>
<feature type="chain" id="PRO_5012733950" evidence="5">
    <location>
        <begin position="23"/>
        <end position="202"/>
    </location>
</feature>
<keyword evidence="2" id="KW-0645">Protease</keyword>
<dbReference type="SUPFAM" id="SSF54001">
    <property type="entry name" value="Cysteine proteinases"/>
    <property type="match status" value="1"/>
</dbReference>
<dbReference type="GO" id="GO:0006508">
    <property type="term" value="P:proteolysis"/>
    <property type="evidence" value="ECO:0007669"/>
    <property type="project" value="UniProtKB-KW"/>
</dbReference>
<comment type="caution">
    <text evidence="7">The sequence shown here is derived from an EMBL/GenBank/DDBJ whole genome shotgun (WGS) entry which is preliminary data.</text>
</comment>
<dbReference type="EMBL" id="MTEJ01000404">
    <property type="protein sequence ID" value="OQX03480.1"/>
    <property type="molecule type" value="Genomic_DNA"/>
</dbReference>
<dbReference type="Gene3D" id="3.90.1720.10">
    <property type="entry name" value="endopeptidase domain like (from Nostoc punctiforme)"/>
    <property type="match status" value="1"/>
</dbReference>
<dbReference type="InterPro" id="IPR051202">
    <property type="entry name" value="Peptidase_C40"/>
</dbReference>
<keyword evidence="4" id="KW-0788">Thiol protease</keyword>
<keyword evidence="5" id="KW-0732">Signal</keyword>
<dbReference type="Pfam" id="PF00877">
    <property type="entry name" value="NLPC_P60"/>
    <property type="match status" value="1"/>
</dbReference>
<accession>A0A1Y1QEB2</accession>
<dbReference type="PANTHER" id="PTHR47053:SF1">
    <property type="entry name" value="MUREIN DD-ENDOPEPTIDASE MEPH-RELATED"/>
    <property type="match status" value="1"/>
</dbReference>
<evidence type="ECO:0000313" key="8">
    <source>
        <dbReference type="Proteomes" id="UP000192491"/>
    </source>
</evidence>